<comment type="caution">
    <text evidence="1">The sequence shown here is derived from an EMBL/GenBank/DDBJ whole genome shotgun (WGS) entry which is preliminary data.</text>
</comment>
<evidence type="ECO:0000313" key="1">
    <source>
        <dbReference type="EMBL" id="PSS31094.1"/>
    </source>
</evidence>
<dbReference type="AlphaFoldDB" id="A0A2R6RM37"/>
<sequence length="142" mass="16613">MPNFDMISGWLVPADPLREWWNATRSDEADAKFRLEKEECPSSFAEQYINQKHPPSQDSDLWDFYSLRIGRPGERRLYVFMMTDSDIYSIPYARVANFRLPPESERAVKIEQLLQMEGFDFENSGAKFITRPREDLVAIVNA</sequence>
<organism evidence="1 2">
    <name type="scientific">Hermanssonia centrifuga</name>
    <dbReference type="NCBI Taxonomy" id="98765"/>
    <lineage>
        <taxon>Eukaryota</taxon>
        <taxon>Fungi</taxon>
        <taxon>Dikarya</taxon>
        <taxon>Basidiomycota</taxon>
        <taxon>Agaricomycotina</taxon>
        <taxon>Agaricomycetes</taxon>
        <taxon>Polyporales</taxon>
        <taxon>Meruliaceae</taxon>
        <taxon>Hermanssonia</taxon>
    </lineage>
</organism>
<name>A0A2R6RM37_9APHY</name>
<dbReference type="EMBL" id="MLYV02000221">
    <property type="protein sequence ID" value="PSS31094.1"/>
    <property type="molecule type" value="Genomic_DNA"/>
</dbReference>
<reference evidence="1 2" key="1">
    <citation type="submission" date="2018-02" db="EMBL/GenBank/DDBJ databases">
        <title>Genome sequence of the basidiomycete white-rot fungus Phlebia centrifuga.</title>
        <authorList>
            <person name="Granchi Z."/>
            <person name="Peng M."/>
            <person name="de Vries R.P."/>
            <person name="Hilden K."/>
            <person name="Makela M.R."/>
            <person name="Grigoriev I."/>
            <person name="Riley R."/>
        </authorList>
    </citation>
    <scope>NUCLEOTIDE SEQUENCE [LARGE SCALE GENOMIC DNA]</scope>
    <source>
        <strain evidence="1 2">FBCC195</strain>
    </source>
</reference>
<evidence type="ECO:0000313" key="2">
    <source>
        <dbReference type="Proteomes" id="UP000186601"/>
    </source>
</evidence>
<dbReference type="Proteomes" id="UP000186601">
    <property type="component" value="Unassembled WGS sequence"/>
</dbReference>
<proteinExistence type="predicted"/>
<accession>A0A2R6RM37</accession>
<protein>
    <submittedName>
        <fullName evidence="1">Uncharacterized protein</fullName>
    </submittedName>
</protein>
<gene>
    <name evidence="1" type="ORF">PHLCEN_2v2426</name>
</gene>
<keyword evidence="2" id="KW-1185">Reference proteome</keyword>